<dbReference type="PANTHER" id="PTHR36440:SF1">
    <property type="entry name" value="PUTATIVE (AFU_ORTHOLOGUE AFUA_8G07350)-RELATED"/>
    <property type="match status" value="1"/>
</dbReference>
<name>A0A329YBJ7_RHITR</name>
<protein>
    <submittedName>
        <fullName evidence="2">Cupin domain-containing protein</fullName>
    </submittedName>
</protein>
<dbReference type="AlphaFoldDB" id="A0A329YBJ7"/>
<dbReference type="PANTHER" id="PTHR36440">
    <property type="entry name" value="PUTATIVE (AFU_ORTHOLOGUE AFUA_8G07350)-RELATED"/>
    <property type="match status" value="1"/>
</dbReference>
<dbReference type="InterPro" id="IPR014710">
    <property type="entry name" value="RmlC-like_jellyroll"/>
</dbReference>
<proteinExistence type="predicted"/>
<dbReference type="Proteomes" id="UP000251205">
    <property type="component" value="Unassembled WGS sequence"/>
</dbReference>
<dbReference type="SUPFAM" id="SSF51182">
    <property type="entry name" value="RmlC-like cupins"/>
    <property type="match status" value="1"/>
</dbReference>
<evidence type="ECO:0000259" key="1">
    <source>
        <dbReference type="Pfam" id="PF07883"/>
    </source>
</evidence>
<feature type="domain" description="Cupin type-2" evidence="1">
    <location>
        <begin position="46"/>
        <end position="107"/>
    </location>
</feature>
<gene>
    <name evidence="2" type="ORF">DQ393_16770</name>
</gene>
<comment type="caution">
    <text evidence="2">The sequence shown here is derived from an EMBL/GenBank/DDBJ whole genome shotgun (WGS) entry which is preliminary data.</text>
</comment>
<dbReference type="OrthoDB" id="9798709at2"/>
<dbReference type="Gene3D" id="2.60.120.10">
    <property type="entry name" value="Jelly Rolls"/>
    <property type="match status" value="1"/>
</dbReference>
<organism evidence="2 3">
    <name type="scientific">Rhizobium tropici</name>
    <dbReference type="NCBI Taxonomy" id="398"/>
    <lineage>
        <taxon>Bacteria</taxon>
        <taxon>Pseudomonadati</taxon>
        <taxon>Pseudomonadota</taxon>
        <taxon>Alphaproteobacteria</taxon>
        <taxon>Hyphomicrobiales</taxon>
        <taxon>Rhizobiaceae</taxon>
        <taxon>Rhizobium/Agrobacterium group</taxon>
        <taxon>Rhizobium</taxon>
    </lineage>
</organism>
<accession>A0A329YBJ7</accession>
<reference evidence="2 3" key="1">
    <citation type="submission" date="2018-06" db="EMBL/GenBank/DDBJ databases">
        <title>Whole Genome Sequence of an efficient microsymbiont, Rhizobium tropici.</title>
        <authorList>
            <person name="Srinivasan R."/>
            <person name="Singh H.V."/>
            <person name="Srivastava R."/>
            <person name="Kumari B."/>
            <person name="Radhakrishna A."/>
        </authorList>
    </citation>
    <scope>NUCLEOTIDE SEQUENCE [LARGE SCALE GENOMIC DNA]</scope>
    <source>
        <strain evidence="2 3">IGFRI Rhizo-19</strain>
    </source>
</reference>
<evidence type="ECO:0000313" key="3">
    <source>
        <dbReference type="Proteomes" id="UP000251205"/>
    </source>
</evidence>
<dbReference type="InterPro" id="IPR013096">
    <property type="entry name" value="Cupin_2"/>
</dbReference>
<dbReference type="InterPro" id="IPR011051">
    <property type="entry name" value="RmlC_Cupin_sf"/>
</dbReference>
<evidence type="ECO:0000313" key="2">
    <source>
        <dbReference type="EMBL" id="RAX40278.1"/>
    </source>
</evidence>
<dbReference type="EMBL" id="QMKK01000042">
    <property type="protein sequence ID" value="RAX40278.1"/>
    <property type="molecule type" value="Genomic_DNA"/>
</dbReference>
<dbReference type="InterPro" id="IPR053146">
    <property type="entry name" value="QDO-like"/>
</dbReference>
<dbReference type="RefSeq" id="WP_112342882.1">
    <property type="nucleotide sequence ID" value="NZ_QMKK01000042.1"/>
</dbReference>
<dbReference type="Pfam" id="PF07883">
    <property type="entry name" value="Cupin_2"/>
    <property type="match status" value="1"/>
</dbReference>
<sequence length="157" mass="17013">MSSRKAIISLPDKPRVARTPFGARIVIHATAAETGGAFGMWETFTPPGQGPAPHTHTRETEIFRVIKGLYRFECGGEIFDAPPGTVVVLPPHVQHAWRNISDEPGQMFGTVIPGGCEQLFIDIEALQADTPEKIAVIEARLGIMNEMTRALGLGARV</sequence>